<accession>A0A329MP02</accession>
<organism evidence="2 3">
    <name type="scientific">Paenibacillus contaminans</name>
    <dbReference type="NCBI Taxonomy" id="450362"/>
    <lineage>
        <taxon>Bacteria</taxon>
        <taxon>Bacillati</taxon>
        <taxon>Bacillota</taxon>
        <taxon>Bacilli</taxon>
        <taxon>Bacillales</taxon>
        <taxon>Paenibacillaceae</taxon>
        <taxon>Paenibacillus</taxon>
    </lineage>
</organism>
<keyword evidence="1" id="KW-1133">Transmembrane helix</keyword>
<keyword evidence="3" id="KW-1185">Reference proteome</keyword>
<evidence type="ECO:0000313" key="3">
    <source>
        <dbReference type="Proteomes" id="UP000250369"/>
    </source>
</evidence>
<dbReference type="AlphaFoldDB" id="A0A329MP02"/>
<dbReference type="Proteomes" id="UP000250369">
    <property type="component" value="Unassembled WGS sequence"/>
</dbReference>
<proteinExistence type="predicted"/>
<dbReference type="EMBL" id="QMFB01000004">
    <property type="protein sequence ID" value="RAV21691.1"/>
    <property type="molecule type" value="Genomic_DNA"/>
</dbReference>
<dbReference type="RefSeq" id="WP_113030783.1">
    <property type="nucleotide sequence ID" value="NZ_QMFB01000004.1"/>
</dbReference>
<protein>
    <submittedName>
        <fullName evidence="2">Uncharacterized protein</fullName>
    </submittedName>
</protein>
<comment type="caution">
    <text evidence="2">The sequence shown here is derived from an EMBL/GenBank/DDBJ whole genome shotgun (WGS) entry which is preliminary data.</text>
</comment>
<name>A0A329MP02_9BACL</name>
<dbReference type="OrthoDB" id="2626688at2"/>
<evidence type="ECO:0000313" key="2">
    <source>
        <dbReference type="EMBL" id="RAV21691.1"/>
    </source>
</evidence>
<keyword evidence="1" id="KW-0812">Transmembrane</keyword>
<evidence type="ECO:0000256" key="1">
    <source>
        <dbReference type="SAM" id="Phobius"/>
    </source>
</evidence>
<feature type="transmembrane region" description="Helical" evidence="1">
    <location>
        <begin position="63"/>
        <end position="89"/>
    </location>
</feature>
<gene>
    <name evidence="2" type="ORF">DQG23_10610</name>
</gene>
<keyword evidence="1" id="KW-0472">Membrane</keyword>
<reference evidence="2 3" key="1">
    <citation type="journal article" date="2009" name="Int. J. Syst. Evol. Microbiol.">
        <title>Paenibacillus contaminans sp. nov., isolated from a contaminated laboratory plate.</title>
        <authorList>
            <person name="Chou J.H."/>
            <person name="Lee J.H."/>
            <person name="Lin M.C."/>
            <person name="Chang P.S."/>
            <person name="Arun A.B."/>
            <person name="Young C.C."/>
            <person name="Chen W.M."/>
        </authorList>
    </citation>
    <scope>NUCLEOTIDE SEQUENCE [LARGE SCALE GENOMIC DNA]</scope>
    <source>
        <strain evidence="2 3">CKOBP-6</strain>
    </source>
</reference>
<sequence length="93" mass="10438">MGDRKKTTGEREITYHVGWKRGKIVVPEGGAQIHAKPGVKAHVLLLEDSGGRLLRMIWRPVPIMPAFMSVALFIALPVISFTVTLWLVYQLSR</sequence>